<dbReference type="Gene3D" id="1.10.150.130">
    <property type="match status" value="1"/>
</dbReference>
<evidence type="ECO:0000313" key="9">
    <source>
        <dbReference type="Proteomes" id="UP000239469"/>
    </source>
</evidence>
<keyword evidence="2" id="KW-0229">DNA integration</keyword>
<name>A0A2S9X1S7_9NEIS</name>
<dbReference type="EMBL" id="MTBD01000029">
    <property type="protein sequence ID" value="PRP69667.1"/>
    <property type="molecule type" value="Genomic_DNA"/>
</dbReference>
<comment type="caution">
    <text evidence="8">The sequence shown here is derived from an EMBL/GenBank/DDBJ whole genome shotgun (WGS) entry which is preliminary data.</text>
</comment>
<evidence type="ECO:0000256" key="2">
    <source>
        <dbReference type="ARBA" id="ARBA00022908"/>
    </source>
</evidence>
<dbReference type="InterPro" id="IPR011010">
    <property type="entry name" value="DNA_brk_join_enz"/>
</dbReference>
<protein>
    <submittedName>
        <fullName evidence="8">Integrase</fullName>
    </submittedName>
</protein>
<sequence>MAIKLRGNAWHCDFVTPNGQRIRASLGTADKKQAQELHDKMKAEAWRVAKLGDIPEKTFDEACLRWLEEKADKKCLDDDKSKIGYFLTHWQGWSLAKITEEEIKRAVSQMENRRHRLNWENSRARLIRQGKPVPEYVAKPVAAATRVSHLAFIRSLLRIAALEWKWLEKLPTVKTPQPKNKRVRWLTREEAKRLIDVLQEPLRGVVVFALATGLRRSNIVDLEWSQIDMRRKVAWVHPEDAKAGKAIGVALNDTACGILRQQIGKHPRWVFVHTEEAIRANGTKTPKVRKMRVDANRAWKTALKNAGIENFRFHDLRHTWASWLVQSGVPLSVLQEMGGWETIDMVRRYAHLAPSHLTEHARQIDNILGGSDTNVAQKEKGPGFKSA</sequence>
<feature type="domain" description="Core-binding (CB)" evidence="7">
    <location>
        <begin position="57"/>
        <end position="161"/>
    </location>
</feature>
<dbReference type="InterPro" id="IPR010998">
    <property type="entry name" value="Integrase_recombinase_N"/>
</dbReference>
<evidence type="ECO:0000256" key="3">
    <source>
        <dbReference type="ARBA" id="ARBA00023125"/>
    </source>
</evidence>
<dbReference type="InterPro" id="IPR044068">
    <property type="entry name" value="CB"/>
</dbReference>
<dbReference type="GO" id="GO:0006310">
    <property type="term" value="P:DNA recombination"/>
    <property type="evidence" value="ECO:0007669"/>
    <property type="project" value="UniProtKB-KW"/>
</dbReference>
<dbReference type="InterPro" id="IPR013762">
    <property type="entry name" value="Integrase-like_cat_sf"/>
</dbReference>
<keyword evidence="4" id="KW-0233">DNA recombination</keyword>
<dbReference type="InterPro" id="IPR002104">
    <property type="entry name" value="Integrase_catalytic"/>
</dbReference>
<dbReference type="PROSITE" id="PS51900">
    <property type="entry name" value="CB"/>
    <property type="match status" value="1"/>
</dbReference>
<dbReference type="Gene3D" id="1.10.443.10">
    <property type="entry name" value="Intergrase catalytic core"/>
    <property type="match status" value="1"/>
</dbReference>
<dbReference type="PANTHER" id="PTHR30349">
    <property type="entry name" value="PHAGE INTEGRASE-RELATED"/>
    <property type="match status" value="1"/>
</dbReference>
<dbReference type="Pfam" id="PF00589">
    <property type="entry name" value="Phage_integrase"/>
    <property type="match status" value="1"/>
</dbReference>
<accession>A0A2S9X1S7</accession>
<evidence type="ECO:0000256" key="1">
    <source>
        <dbReference type="ARBA" id="ARBA00008857"/>
    </source>
</evidence>
<proteinExistence type="inferred from homology"/>
<gene>
    <name evidence="8" type="ORF">BUE93_15705</name>
</gene>
<evidence type="ECO:0000259" key="6">
    <source>
        <dbReference type="PROSITE" id="PS51898"/>
    </source>
</evidence>
<organism evidence="8 9">
    <name type="scientific">Chromobacterium amazonense</name>
    <dbReference type="NCBI Taxonomy" id="1382803"/>
    <lineage>
        <taxon>Bacteria</taxon>
        <taxon>Pseudomonadati</taxon>
        <taxon>Pseudomonadota</taxon>
        <taxon>Betaproteobacteria</taxon>
        <taxon>Neisseriales</taxon>
        <taxon>Chromobacteriaceae</taxon>
        <taxon>Chromobacterium</taxon>
    </lineage>
</organism>
<reference evidence="8 9" key="1">
    <citation type="submission" date="2017-01" db="EMBL/GenBank/DDBJ databases">
        <title>New insights into the genetic diversity of Chromobacterium isolated from tropical freshwater lake.</title>
        <authorList>
            <person name="Santos A.B."/>
            <person name="Nascimento A.M."/>
            <person name="Da Silva P.C."/>
        </authorList>
    </citation>
    <scope>NUCLEOTIDE SEQUENCE [LARGE SCALE GENOMIC DNA]</scope>
    <source>
        <strain evidence="8 9">56AF</strain>
    </source>
</reference>
<dbReference type="CDD" id="cd00796">
    <property type="entry name" value="INT_Rci_Hp1_C"/>
    <property type="match status" value="1"/>
</dbReference>
<evidence type="ECO:0000256" key="4">
    <source>
        <dbReference type="ARBA" id="ARBA00023172"/>
    </source>
</evidence>
<keyword evidence="3 5" id="KW-0238">DNA-binding</keyword>
<dbReference type="PANTHER" id="PTHR30349:SF64">
    <property type="entry name" value="PROPHAGE INTEGRASE INTD-RELATED"/>
    <property type="match status" value="1"/>
</dbReference>
<dbReference type="PROSITE" id="PS51898">
    <property type="entry name" value="TYR_RECOMBINASE"/>
    <property type="match status" value="1"/>
</dbReference>
<evidence type="ECO:0000259" key="7">
    <source>
        <dbReference type="PROSITE" id="PS51900"/>
    </source>
</evidence>
<feature type="domain" description="Tyr recombinase" evidence="6">
    <location>
        <begin position="181"/>
        <end position="362"/>
    </location>
</feature>
<dbReference type="GO" id="GO:0015074">
    <property type="term" value="P:DNA integration"/>
    <property type="evidence" value="ECO:0007669"/>
    <property type="project" value="UniProtKB-KW"/>
</dbReference>
<dbReference type="GO" id="GO:0003677">
    <property type="term" value="F:DNA binding"/>
    <property type="evidence" value="ECO:0007669"/>
    <property type="project" value="UniProtKB-UniRule"/>
</dbReference>
<dbReference type="Proteomes" id="UP000239469">
    <property type="component" value="Unassembled WGS sequence"/>
</dbReference>
<dbReference type="InterPro" id="IPR050090">
    <property type="entry name" value="Tyrosine_recombinase_XerCD"/>
</dbReference>
<evidence type="ECO:0000256" key="5">
    <source>
        <dbReference type="PROSITE-ProRule" id="PRU01248"/>
    </source>
</evidence>
<comment type="similarity">
    <text evidence="1">Belongs to the 'phage' integrase family.</text>
</comment>
<dbReference type="OrthoDB" id="662444at2"/>
<dbReference type="AlphaFoldDB" id="A0A2S9X1S7"/>
<dbReference type="SUPFAM" id="SSF56349">
    <property type="entry name" value="DNA breaking-rejoining enzymes"/>
    <property type="match status" value="1"/>
</dbReference>
<evidence type="ECO:0000313" key="8">
    <source>
        <dbReference type="EMBL" id="PRP69667.1"/>
    </source>
</evidence>